<dbReference type="WBParaSite" id="PgB28_g009_t01">
    <property type="protein sequence ID" value="PgB28_g009_t01"/>
    <property type="gene ID" value="PgB28_g009"/>
</dbReference>
<accession>A0A914ZXL9</accession>
<sequence>MIKAQLPNTHVGDELITDVQASGARMAANISVSIIRKGSRDVVPISAAGDESLYQLIATAPVHVARERALANEVLMNENRTTTVSMMPNKQAGRGASLGEIASFHSNLIRKQYHEGAIYNKLEL</sequence>
<evidence type="ECO:0000313" key="2">
    <source>
        <dbReference type="WBParaSite" id="PgB28_g009_t01"/>
    </source>
</evidence>
<evidence type="ECO:0000313" key="1">
    <source>
        <dbReference type="Proteomes" id="UP000887569"/>
    </source>
</evidence>
<dbReference type="Proteomes" id="UP000887569">
    <property type="component" value="Unplaced"/>
</dbReference>
<name>A0A914ZXL9_PARUN</name>
<proteinExistence type="predicted"/>
<keyword evidence="1" id="KW-1185">Reference proteome</keyword>
<dbReference type="AlphaFoldDB" id="A0A914ZXL9"/>
<protein>
    <submittedName>
        <fullName evidence="2">Uncharacterized protein</fullName>
    </submittedName>
</protein>
<organism evidence="1 2">
    <name type="scientific">Parascaris univalens</name>
    <name type="common">Nematode worm</name>
    <dbReference type="NCBI Taxonomy" id="6257"/>
    <lineage>
        <taxon>Eukaryota</taxon>
        <taxon>Metazoa</taxon>
        <taxon>Ecdysozoa</taxon>
        <taxon>Nematoda</taxon>
        <taxon>Chromadorea</taxon>
        <taxon>Rhabditida</taxon>
        <taxon>Spirurina</taxon>
        <taxon>Ascaridomorpha</taxon>
        <taxon>Ascaridoidea</taxon>
        <taxon>Ascarididae</taxon>
        <taxon>Parascaris</taxon>
    </lineage>
</organism>
<reference evidence="2" key="1">
    <citation type="submission" date="2022-11" db="UniProtKB">
        <authorList>
            <consortium name="WormBaseParasite"/>
        </authorList>
    </citation>
    <scope>IDENTIFICATION</scope>
</reference>